<dbReference type="Proteomes" id="UP000243297">
    <property type="component" value="Unassembled WGS sequence"/>
</dbReference>
<proteinExistence type="predicted"/>
<keyword evidence="2" id="KW-0808">Transferase</keyword>
<dbReference type="InterPro" id="IPR028973">
    <property type="entry name" value="PhnB-like"/>
</dbReference>
<dbReference type="GO" id="GO:0032259">
    <property type="term" value="P:methylation"/>
    <property type="evidence" value="ECO:0007669"/>
    <property type="project" value="UniProtKB-KW"/>
</dbReference>
<dbReference type="Gene3D" id="3.30.720.110">
    <property type="match status" value="1"/>
</dbReference>
<sequence length="136" mass="15805">MYPNKIIPFITFCGQTKEAIDFYVSIFPNSNIESIIYVTNEDRGVEGDVLNASFTLYDTPFMAMDMEREYCPTTSWATSFYMELEEEKEFDDLFNKLSKDGTVMMGPESIITDTINITKCAWVTDKYQVTWQLVFQ</sequence>
<dbReference type="STRING" id="118967.SAMN02745191_0595"/>
<dbReference type="AlphaFoldDB" id="A0A1T4KLB0"/>
<dbReference type="CDD" id="cd06588">
    <property type="entry name" value="PhnB_like"/>
    <property type="match status" value="1"/>
</dbReference>
<organism evidence="2 3">
    <name type="scientific">Anaerorhabdus furcosa</name>
    <dbReference type="NCBI Taxonomy" id="118967"/>
    <lineage>
        <taxon>Bacteria</taxon>
        <taxon>Bacillati</taxon>
        <taxon>Bacillota</taxon>
        <taxon>Erysipelotrichia</taxon>
        <taxon>Erysipelotrichales</taxon>
        <taxon>Erysipelotrichaceae</taxon>
        <taxon>Anaerorhabdus</taxon>
    </lineage>
</organism>
<dbReference type="Pfam" id="PF06983">
    <property type="entry name" value="3-dmu-9_3-mt"/>
    <property type="match status" value="1"/>
</dbReference>
<accession>A0A1T4KLB0</accession>
<dbReference type="GO" id="GO:0008168">
    <property type="term" value="F:methyltransferase activity"/>
    <property type="evidence" value="ECO:0007669"/>
    <property type="project" value="UniProtKB-KW"/>
</dbReference>
<keyword evidence="2" id="KW-0830">Ubiquinone</keyword>
<dbReference type="InterPro" id="IPR029068">
    <property type="entry name" value="Glyas_Bleomycin-R_OHBP_Dase"/>
</dbReference>
<dbReference type="PIRSF" id="PIRSF021700">
    <property type="entry name" value="3_dmu_93_MTrfase"/>
    <property type="match status" value="1"/>
</dbReference>
<keyword evidence="2" id="KW-0489">Methyltransferase</keyword>
<dbReference type="RefSeq" id="WP_078711023.1">
    <property type="nucleotide sequence ID" value="NZ_FUWY01000001.1"/>
</dbReference>
<evidence type="ECO:0000259" key="1">
    <source>
        <dbReference type="Pfam" id="PF06983"/>
    </source>
</evidence>
<name>A0A1T4KLB0_9FIRM</name>
<dbReference type="SUPFAM" id="SSF54593">
    <property type="entry name" value="Glyoxalase/Bleomycin resistance protein/Dihydroxybiphenyl dioxygenase"/>
    <property type="match status" value="1"/>
</dbReference>
<protein>
    <submittedName>
        <fullName evidence="2">Glyoxalase superfamily enzyme, possibly 3-demethylubiquinone-9 3-methyltransferase</fullName>
    </submittedName>
</protein>
<dbReference type="OrthoDB" id="9806473at2"/>
<evidence type="ECO:0000313" key="3">
    <source>
        <dbReference type="Proteomes" id="UP000243297"/>
    </source>
</evidence>
<keyword evidence="3" id="KW-1185">Reference proteome</keyword>
<dbReference type="EMBL" id="FUWY01000001">
    <property type="protein sequence ID" value="SJZ43168.1"/>
    <property type="molecule type" value="Genomic_DNA"/>
</dbReference>
<dbReference type="InterPro" id="IPR009725">
    <property type="entry name" value="3_dmu_93_MTrfase"/>
</dbReference>
<evidence type="ECO:0000313" key="2">
    <source>
        <dbReference type="EMBL" id="SJZ43168.1"/>
    </source>
</evidence>
<feature type="domain" description="PhnB-like" evidence="1">
    <location>
        <begin position="5"/>
        <end position="134"/>
    </location>
</feature>
<gene>
    <name evidence="2" type="ORF">SAMN02745191_0595</name>
</gene>
<dbReference type="PANTHER" id="PTHR33990">
    <property type="entry name" value="PROTEIN YJDN-RELATED"/>
    <property type="match status" value="1"/>
</dbReference>
<reference evidence="3" key="1">
    <citation type="submission" date="2017-02" db="EMBL/GenBank/DDBJ databases">
        <authorList>
            <person name="Varghese N."/>
            <person name="Submissions S."/>
        </authorList>
    </citation>
    <scope>NUCLEOTIDE SEQUENCE [LARGE SCALE GENOMIC DNA]</scope>
    <source>
        <strain evidence="3">ATCC 25662</strain>
    </source>
</reference>
<dbReference type="PANTHER" id="PTHR33990:SF4">
    <property type="entry name" value="PHNB-LIKE DOMAIN-CONTAINING PROTEIN"/>
    <property type="match status" value="1"/>
</dbReference>
<dbReference type="Gene3D" id="3.30.720.100">
    <property type="match status" value="1"/>
</dbReference>